<sequence length="264" mass="29307">MFPNGDPSSAAAASTLQRKQTVKKDRHSKIFTAQGPRDRRVRLSIGIARKFFDLQEMLGFDKPSKTLDWLLTKSKAAIKDLVQMKHNAAASCSKSTSSPSSDCELVISSESNAAADPFEIGAADTKRKCVKESRAKARARARERTREKMTFKNNNLCCSDFNPLVPIHYRNNNNNNNNQVGYFQSTHGGAGGQDLVQESSVVKRKMKNPSFFGAFQQNVFVSRDSSSNYGGPSANNNNAPENWDFFASQSNLCAILDQHKFINR</sequence>
<dbReference type="InterPro" id="IPR017887">
    <property type="entry name" value="TF_TCP_subgr"/>
</dbReference>
<dbReference type="GO" id="GO:0003700">
    <property type="term" value="F:DNA-binding transcription factor activity"/>
    <property type="evidence" value="ECO:0000318"/>
    <property type="project" value="GO_Central"/>
</dbReference>
<comment type="subcellular location">
    <subcellularLocation>
        <location evidence="1">Nucleus</location>
    </subcellularLocation>
</comment>
<dbReference type="Pfam" id="PF03634">
    <property type="entry name" value="TCP"/>
    <property type="match status" value="1"/>
</dbReference>
<protein>
    <recommendedName>
        <fullName evidence="12">TCP domain-containing protein</fullName>
    </recommendedName>
</protein>
<dbReference type="GO" id="GO:0005634">
    <property type="term" value="C:nucleus"/>
    <property type="evidence" value="ECO:0000318"/>
    <property type="project" value="GO_Central"/>
</dbReference>
<dbReference type="PANTHER" id="PTHR31072">
    <property type="entry name" value="TRANSCRIPTION FACTOR TCP4-RELATED"/>
    <property type="match status" value="1"/>
</dbReference>
<evidence type="ECO:0000256" key="7">
    <source>
        <dbReference type="SAM" id="MobiDB-lite"/>
    </source>
</evidence>
<evidence type="ECO:0008006" key="12">
    <source>
        <dbReference type="Google" id="ProtNLM"/>
    </source>
</evidence>
<dbReference type="EMBL" id="KI630214">
    <property type="protein sequence ID" value="EYU44303.1"/>
    <property type="molecule type" value="Genomic_DNA"/>
</dbReference>
<dbReference type="PROSITE" id="PS51370">
    <property type="entry name" value="R"/>
    <property type="match status" value="1"/>
</dbReference>
<reference evidence="10 11" key="1">
    <citation type="journal article" date="2013" name="Proc. Natl. Acad. Sci. U.S.A.">
        <title>Fine-scale variation in meiotic recombination in Mimulus inferred from population shotgun sequencing.</title>
        <authorList>
            <person name="Hellsten U."/>
            <person name="Wright K.M."/>
            <person name="Jenkins J."/>
            <person name="Shu S."/>
            <person name="Yuan Y."/>
            <person name="Wessler S.R."/>
            <person name="Schmutz J."/>
            <person name="Willis J.H."/>
            <person name="Rokhsar D.S."/>
        </authorList>
    </citation>
    <scope>NUCLEOTIDE SEQUENCE [LARGE SCALE GENOMIC DNA]</scope>
    <source>
        <strain evidence="11">cv. DUN x IM62</strain>
    </source>
</reference>
<dbReference type="InterPro" id="IPR017888">
    <property type="entry name" value="CYC/TB1_R_domain"/>
</dbReference>
<keyword evidence="5" id="KW-0804">Transcription</keyword>
<evidence type="ECO:0000256" key="2">
    <source>
        <dbReference type="ARBA" id="ARBA00022473"/>
    </source>
</evidence>
<dbReference type="GO" id="GO:0043565">
    <property type="term" value="F:sequence-specific DNA binding"/>
    <property type="evidence" value="ECO:0000318"/>
    <property type="project" value="GO_Central"/>
</dbReference>
<keyword evidence="4" id="KW-0238">DNA-binding</keyword>
<feature type="domain" description="TCP" evidence="8">
    <location>
        <begin position="23"/>
        <end position="81"/>
    </location>
</feature>
<keyword evidence="3" id="KW-0805">Transcription regulation</keyword>
<evidence type="ECO:0000256" key="6">
    <source>
        <dbReference type="ARBA" id="ARBA00023242"/>
    </source>
</evidence>
<evidence type="ECO:0000313" key="11">
    <source>
        <dbReference type="Proteomes" id="UP000030748"/>
    </source>
</evidence>
<dbReference type="eggNOG" id="ENOG502QUQ6">
    <property type="taxonomic scope" value="Eukaryota"/>
</dbReference>
<keyword evidence="6" id="KW-0539">Nucleus</keyword>
<organism evidence="10 11">
    <name type="scientific">Erythranthe guttata</name>
    <name type="common">Yellow monkey flower</name>
    <name type="synonym">Mimulus guttatus</name>
    <dbReference type="NCBI Taxonomy" id="4155"/>
    <lineage>
        <taxon>Eukaryota</taxon>
        <taxon>Viridiplantae</taxon>
        <taxon>Streptophyta</taxon>
        <taxon>Embryophyta</taxon>
        <taxon>Tracheophyta</taxon>
        <taxon>Spermatophyta</taxon>
        <taxon>Magnoliopsida</taxon>
        <taxon>eudicotyledons</taxon>
        <taxon>Gunneridae</taxon>
        <taxon>Pentapetalae</taxon>
        <taxon>asterids</taxon>
        <taxon>lamiids</taxon>
        <taxon>Lamiales</taxon>
        <taxon>Phrymaceae</taxon>
        <taxon>Erythranthe</taxon>
    </lineage>
</organism>
<feature type="domain" description="R" evidence="9">
    <location>
        <begin position="131"/>
        <end position="148"/>
    </location>
</feature>
<evidence type="ECO:0000259" key="9">
    <source>
        <dbReference type="PROSITE" id="PS51370"/>
    </source>
</evidence>
<dbReference type="GO" id="GO:2000032">
    <property type="term" value="P:regulation of secondary shoot formation"/>
    <property type="evidence" value="ECO:0000318"/>
    <property type="project" value="GO_Central"/>
</dbReference>
<name>A0A022RX26_ERYGU</name>
<evidence type="ECO:0000256" key="4">
    <source>
        <dbReference type="ARBA" id="ARBA00023125"/>
    </source>
</evidence>
<evidence type="ECO:0000256" key="5">
    <source>
        <dbReference type="ARBA" id="ARBA00023163"/>
    </source>
</evidence>
<dbReference type="InterPro" id="IPR005333">
    <property type="entry name" value="Transcription_factor_TCP"/>
</dbReference>
<dbReference type="Proteomes" id="UP000030748">
    <property type="component" value="Unassembled WGS sequence"/>
</dbReference>
<evidence type="ECO:0000259" key="8">
    <source>
        <dbReference type="PROSITE" id="PS51369"/>
    </source>
</evidence>
<dbReference type="AlphaFoldDB" id="A0A022RX26"/>
<dbReference type="PROSITE" id="PS51369">
    <property type="entry name" value="TCP"/>
    <property type="match status" value="1"/>
</dbReference>
<evidence type="ECO:0000313" key="10">
    <source>
        <dbReference type="EMBL" id="EYU44303.1"/>
    </source>
</evidence>
<accession>A0A022RX26</accession>
<dbReference type="STRING" id="4155.A0A022RX26"/>
<keyword evidence="2" id="KW-0217">Developmental protein</keyword>
<keyword evidence="11" id="KW-1185">Reference proteome</keyword>
<evidence type="ECO:0000256" key="1">
    <source>
        <dbReference type="ARBA" id="ARBA00004123"/>
    </source>
</evidence>
<dbReference type="PANTHER" id="PTHR31072:SF224">
    <property type="entry name" value="TRANSCRIPTION FACTOR TCP1"/>
    <property type="match status" value="1"/>
</dbReference>
<evidence type="ECO:0000256" key="3">
    <source>
        <dbReference type="ARBA" id="ARBA00023015"/>
    </source>
</evidence>
<feature type="region of interest" description="Disordered" evidence="7">
    <location>
        <begin position="1"/>
        <end position="28"/>
    </location>
</feature>
<proteinExistence type="predicted"/>
<gene>
    <name evidence="10" type="ORF">MIMGU_mgv1a025043mg</name>
</gene>